<dbReference type="OrthoDB" id="9768243at2"/>
<protein>
    <submittedName>
        <fullName evidence="4">Stage III sporulation protein AA</fullName>
    </submittedName>
</protein>
<dbReference type="NCBIfam" id="TIGR02858">
    <property type="entry name" value="spore_III_AA"/>
    <property type="match status" value="1"/>
</dbReference>
<dbReference type="RefSeq" id="WP_044665744.1">
    <property type="nucleotide sequence ID" value="NZ_CDRZ01000262.1"/>
</dbReference>
<feature type="domain" description="AAA+ ATPase" evidence="3">
    <location>
        <begin position="158"/>
        <end position="302"/>
    </location>
</feature>
<evidence type="ECO:0000256" key="1">
    <source>
        <dbReference type="ARBA" id="ARBA00022741"/>
    </source>
</evidence>
<dbReference type="PANTHER" id="PTHR20953:SF3">
    <property type="entry name" value="P-LOOP CONTAINING NUCLEOSIDE TRIPHOSPHATE HYDROLASES SUPERFAMILY PROTEIN"/>
    <property type="match status" value="1"/>
</dbReference>
<dbReference type="InterPro" id="IPR014217">
    <property type="entry name" value="Spore_III_AA"/>
</dbReference>
<gene>
    <name evidence="4" type="primary">spoIIIAA</name>
    <name evidence="4" type="ORF">SSCH_630033</name>
</gene>
<keyword evidence="5" id="KW-1185">Reference proteome</keyword>
<dbReference type="SMART" id="SM00382">
    <property type="entry name" value="AAA"/>
    <property type="match status" value="1"/>
</dbReference>
<dbReference type="Gene3D" id="3.40.50.300">
    <property type="entry name" value="P-loop containing nucleotide triphosphate hydrolases"/>
    <property type="match status" value="1"/>
</dbReference>
<accession>A0A0B7MIM9</accession>
<dbReference type="EMBL" id="CDRZ01000262">
    <property type="protein sequence ID" value="CEO89895.1"/>
    <property type="molecule type" value="Genomic_DNA"/>
</dbReference>
<evidence type="ECO:0000256" key="2">
    <source>
        <dbReference type="ARBA" id="ARBA00022840"/>
    </source>
</evidence>
<keyword evidence="2" id="KW-0067">ATP-binding</keyword>
<reference evidence="5" key="1">
    <citation type="submission" date="2015-01" db="EMBL/GenBank/DDBJ databases">
        <authorList>
            <person name="Manzoor Shahid"/>
            <person name="Zubair Saima"/>
        </authorList>
    </citation>
    <scope>NUCLEOTIDE SEQUENCE [LARGE SCALE GENOMIC DNA]</scope>
    <source>
        <strain evidence="5">Sp3</strain>
    </source>
</reference>
<dbReference type="GO" id="GO:0005524">
    <property type="term" value="F:ATP binding"/>
    <property type="evidence" value="ECO:0007669"/>
    <property type="project" value="UniProtKB-KW"/>
</dbReference>
<keyword evidence="1" id="KW-0547">Nucleotide-binding</keyword>
<evidence type="ECO:0000313" key="5">
    <source>
        <dbReference type="Proteomes" id="UP000046155"/>
    </source>
</evidence>
<evidence type="ECO:0000313" key="4">
    <source>
        <dbReference type="EMBL" id="CEO89895.1"/>
    </source>
</evidence>
<sequence length="327" mass="36134">MTRLASRGLQEILPFIAPPIREILGLMPGAVVDGLEEVRLRMNRPLAVCLNQKEYFLDQNGGTSPLISGAYFVTREDVQKTVQLISQGSLYAFEEEFRQGFLTLPGGHRVGLAGRAVLEGGSLKTMREIGSLNFRIARAVPGSARPLLPYVLNIRTARPYHTLIVSPPCAGKTTMLRDLVRFISYGVPELRFPALTVGVVDERCELASCCEGVPQHDLGPRVDVLDHCPKAEGMVMLLRSMAPQVIATDEIGRAGDVTAIWEMVHTGVSILATVHASSWGELEERPFLRELIDRQVFRRYVFLSKRKGPGTIEGVYNELRQSVIRAG</sequence>
<dbReference type="PANTHER" id="PTHR20953">
    <property type="entry name" value="KINASE-RELATED"/>
    <property type="match status" value="1"/>
</dbReference>
<proteinExistence type="predicted"/>
<organism evidence="4 5">
    <name type="scientific">Syntrophaceticus schinkii</name>
    <dbReference type="NCBI Taxonomy" id="499207"/>
    <lineage>
        <taxon>Bacteria</taxon>
        <taxon>Bacillati</taxon>
        <taxon>Bacillota</taxon>
        <taxon>Clostridia</taxon>
        <taxon>Thermoanaerobacterales</taxon>
        <taxon>Thermoanaerobacterales Family III. Incertae Sedis</taxon>
        <taxon>Syntrophaceticus</taxon>
    </lineage>
</organism>
<dbReference type="InterPro" id="IPR027417">
    <property type="entry name" value="P-loop_NTPase"/>
</dbReference>
<name>A0A0B7MIM9_9FIRM</name>
<dbReference type="InterPro" id="IPR045735">
    <property type="entry name" value="Spore_III_AA_AAA+_ATPase"/>
</dbReference>
<evidence type="ECO:0000259" key="3">
    <source>
        <dbReference type="SMART" id="SM00382"/>
    </source>
</evidence>
<dbReference type="SUPFAM" id="SSF52540">
    <property type="entry name" value="P-loop containing nucleoside triphosphate hydrolases"/>
    <property type="match status" value="1"/>
</dbReference>
<dbReference type="Proteomes" id="UP000046155">
    <property type="component" value="Unassembled WGS sequence"/>
</dbReference>
<dbReference type="AlphaFoldDB" id="A0A0B7MIM9"/>
<dbReference type="Pfam" id="PF19568">
    <property type="entry name" value="Spore_III_AA"/>
    <property type="match status" value="1"/>
</dbReference>
<dbReference type="InterPro" id="IPR003593">
    <property type="entry name" value="AAA+_ATPase"/>
</dbReference>